<evidence type="ECO:0000313" key="2">
    <source>
        <dbReference type="Proteomes" id="UP001500037"/>
    </source>
</evidence>
<organism evidence="1 2">
    <name type="scientific">Kitasatospora nipponensis</name>
    <dbReference type="NCBI Taxonomy" id="258049"/>
    <lineage>
        <taxon>Bacteria</taxon>
        <taxon>Bacillati</taxon>
        <taxon>Actinomycetota</taxon>
        <taxon>Actinomycetes</taxon>
        <taxon>Kitasatosporales</taxon>
        <taxon>Streptomycetaceae</taxon>
        <taxon>Kitasatospora</taxon>
    </lineage>
</organism>
<proteinExistence type="predicted"/>
<dbReference type="Proteomes" id="UP001500037">
    <property type="component" value="Unassembled WGS sequence"/>
</dbReference>
<evidence type="ECO:0008006" key="3">
    <source>
        <dbReference type="Google" id="ProtNLM"/>
    </source>
</evidence>
<protein>
    <recommendedName>
        <fullName evidence="3">Molecular chaperone DnaJ</fullName>
    </recommendedName>
</protein>
<reference evidence="2" key="1">
    <citation type="journal article" date="2019" name="Int. J. Syst. Evol. Microbiol.">
        <title>The Global Catalogue of Microorganisms (GCM) 10K type strain sequencing project: providing services to taxonomists for standard genome sequencing and annotation.</title>
        <authorList>
            <consortium name="The Broad Institute Genomics Platform"/>
            <consortium name="The Broad Institute Genome Sequencing Center for Infectious Disease"/>
            <person name="Wu L."/>
            <person name="Ma J."/>
        </authorList>
    </citation>
    <scope>NUCLEOTIDE SEQUENCE [LARGE SCALE GENOMIC DNA]</scope>
    <source>
        <strain evidence="2">JCM 13004</strain>
    </source>
</reference>
<name>A0ABP4HFI6_9ACTN</name>
<dbReference type="RefSeq" id="WP_344445360.1">
    <property type="nucleotide sequence ID" value="NZ_BAAALF010000159.1"/>
</dbReference>
<comment type="caution">
    <text evidence="1">The sequence shown here is derived from an EMBL/GenBank/DDBJ whole genome shotgun (WGS) entry which is preliminary data.</text>
</comment>
<dbReference type="EMBL" id="BAAALF010000159">
    <property type="protein sequence ID" value="GAA1263674.1"/>
    <property type="molecule type" value="Genomic_DNA"/>
</dbReference>
<accession>A0ABP4HFI6</accession>
<keyword evidence="2" id="KW-1185">Reference proteome</keyword>
<gene>
    <name evidence="1" type="ORF">GCM10009665_61500</name>
</gene>
<evidence type="ECO:0000313" key="1">
    <source>
        <dbReference type="EMBL" id="GAA1263674.1"/>
    </source>
</evidence>
<sequence length="59" mass="5887">MASRRTAAKPAPAPVPCSGCAGEGWVSETHLAGRGKKARPAGEVEVLCPTCLGSGIAPQ</sequence>